<dbReference type="HOGENOM" id="CLU_164649_0_0_6"/>
<evidence type="ECO:0000259" key="2">
    <source>
        <dbReference type="Pfam" id="PF22361"/>
    </source>
</evidence>
<feature type="domain" description="Type VI lipoprotein IgE-like C-terminal" evidence="2">
    <location>
        <begin position="37"/>
        <end position="117"/>
    </location>
</feature>
<evidence type="ECO:0000256" key="1">
    <source>
        <dbReference type="SAM" id="SignalP"/>
    </source>
</evidence>
<evidence type="ECO:0000313" key="4">
    <source>
        <dbReference type="Proteomes" id="UP000029672"/>
    </source>
</evidence>
<protein>
    <recommendedName>
        <fullName evidence="2">Type VI lipoprotein IgE-like C-terminal domain-containing protein</fullName>
    </recommendedName>
</protein>
<keyword evidence="4" id="KW-1185">Reference proteome</keyword>
<keyword evidence="1" id="KW-0732">Signal</keyword>
<sequence length="126" mass="14376">MIKKIKTCLIICLMFVLASCASNTLYVKNSLPKSKVVLEKNPNQKNFYSATYESVSQDIYSDDMKILPLDDGKNKFDLDSDVKDYAVYFILPNIKDSKDLQTWKYLINPKDGGDFTIEDNGSIEKN</sequence>
<dbReference type="EMBL" id="CP009574">
    <property type="protein sequence ID" value="AIT09607.1"/>
    <property type="molecule type" value="Genomic_DNA"/>
</dbReference>
<feature type="signal peptide" evidence="1">
    <location>
        <begin position="1"/>
        <end position="21"/>
    </location>
</feature>
<dbReference type="OrthoDB" id="5605309at2"/>
<evidence type="ECO:0000313" key="3">
    <source>
        <dbReference type="EMBL" id="AIT09607.1"/>
    </source>
</evidence>
<dbReference type="PROSITE" id="PS51257">
    <property type="entry name" value="PROKAR_LIPOPROTEIN"/>
    <property type="match status" value="1"/>
</dbReference>
<dbReference type="InterPro" id="IPR054378">
    <property type="entry name" value="IgE-like_C"/>
</dbReference>
<dbReference type="RefSeq" id="WP_040009632.1">
    <property type="nucleotide sequence ID" value="NZ_CP009574.1"/>
</dbReference>
<dbReference type="STRING" id="1547445.LO80_06280"/>
<name>A0A097EPW2_9GAMM</name>
<accession>A0A097EPW2</accession>
<organism evidence="3 4">
    <name type="scientific">Candidatus Francisella endociliophora</name>
    <dbReference type="NCBI Taxonomy" id="653937"/>
    <lineage>
        <taxon>Bacteria</taxon>
        <taxon>Pseudomonadati</taxon>
        <taxon>Pseudomonadota</taxon>
        <taxon>Gammaproteobacteria</taxon>
        <taxon>Thiotrichales</taxon>
        <taxon>Francisellaceae</taxon>
        <taxon>Francisella</taxon>
    </lineage>
</organism>
<gene>
    <name evidence="3" type="ORF">LO80_06280</name>
</gene>
<feature type="chain" id="PRO_5001930077" description="Type VI lipoprotein IgE-like C-terminal domain-containing protein" evidence="1">
    <location>
        <begin position="22"/>
        <end position="126"/>
    </location>
</feature>
<dbReference type="Pfam" id="PF22361">
    <property type="entry name" value="IglE_N"/>
    <property type="match status" value="1"/>
</dbReference>
<proteinExistence type="predicted"/>
<reference evidence="3 4" key="1">
    <citation type="submission" date="2014-10" db="EMBL/GenBank/DDBJ databases">
        <title>Whole genome sequence of Francisella endociliophora strain FSC1006, isolated from a laboratory culture of the marine ciliate Euplotes raikovi.</title>
        <authorList>
            <person name="Granberg M."/>
            <person name="Backman S."/>
            <person name="Lundmark E."/>
            <person name="Nilsson E."/>
            <person name="Karlsson E."/>
            <person name="Thelaus J."/>
            <person name="Ohrman C."/>
            <person name="Larkeryd A."/>
            <person name="Stenberg P."/>
        </authorList>
    </citation>
    <scope>NUCLEOTIDE SEQUENCE [LARGE SCALE GENOMIC DNA]</scope>
    <source>
        <strain evidence="3 4">FSC1006</strain>
    </source>
</reference>
<dbReference type="NCBIfam" id="NF041245">
    <property type="entry name" value="T6SS_IglE"/>
    <property type="match status" value="1"/>
</dbReference>
<dbReference type="Proteomes" id="UP000029672">
    <property type="component" value="Chromosome"/>
</dbReference>
<dbReference type="KEGG" id="frf:LO80_06280"/>
<dbReference type="AlphaFoldDB" id="A0A097EPW2"/>